<dbReference type="eggNOG" id="KOG0546">
    <property type="taxonomic scope" value="Eukaryota"/>
</dbReference>
<dbReference type="Proteomes" id="UP000008281">
    <property type="component" value="Unassembled WGS sequence"/>
</dbReference>
<dbReference type="HOGENOM" id="CLU_998328_0_0_1"/>
<reference evidence="2" key="1">
    <citation type="submission" date="2007-07" db="EMBL/GenBank/DDBJ databases">
        <title>PCAP assembly of the Caenorhabditis remanei genome.</title>
        <authorList>
            <consortium name="The Caenorhabditis remanei Sequencing Consortium"/>
            <person name="Wilson R.K."/>
        </authorList>
    </citation>
    <scope>NUCLEOTIDE SEQUENCE [LARGE SCALE GENOMIC DNA]</scope>
    <source>
        <strain evidence="2">PB4641</strain>
    </source>
</reference>
<dbReference type="AlphaFoldDB" id="E3NEX6"/>
<feature type="compositionally biased region" description="Basic residues" evidence="1">
    <location>
        <begin position="68"/>
        <end position="77"/>
    </location>
</feature>
<dbReference type="KEGG" id="crq:GCK72_026009"/>
<dbReference type="InterPro" id="IPR029000">
    <property type="entry name" value="Cyclophilin-like_dom_sf"/>
</dbReference>
<dbReference type="CTD" id="9801779"/>
<feature type="compositionally biased region" description="Basic and acidic residues" evidence="1">
    <location>
        <begin position="141"/>
        <end position="150"/>
    </location>
</feature>
<evidence type="ECO:0000313" key="2">
    <source>
        <dbReference type="EMBL" id="EFO95854.1"/>
    </source>
</evidence>
<evidence type="ECO:0000313" key="3">
    <source>
        <dbReference type="Proteomes" id="UP000008281"/>
    </source>
</evidence>
<dbReference type="GeneID" id="9801779"/>
<sequence length="279" mass="32006">MANQGPDNNGYSFFITAYDMQHFDGKRVVFEDDDKLLHKIQIPPCGVDEEPTGCKMENEQRTINWLMRRSKSSKRDKKTKDRKNCNCRMESKAERVTSSPSPAEQGTLQDTTSPKTTREQEADVLNKTWKEAAANLRAQIEDRQAEETRVKQRQASTDFSEANHENFDVPKSSRNQKDNTSPPGLPVHQLLVIRFDIKAVISCYFQKPASSPRANMKVEHCGPTHSSRNTNFSRTLIMDYANSDVESNKSFITSEVWSNVWKSKIERPVAVYSDRYFNI</sequence>
<evidence type="ECO:0000256" key="1">
    <source>
        <dbReference type="SAM" id="MobiDB-lite"/>
    </source>
</evidence>
<gene>
    <name evidence="2" type="ORF">CRE_14301</name>
</gene>
<dbReference type="RefSeq" id="XP_003093037.2">
    <property type="nucleotide sequence ID" value="XM_003092989.2"/>
</dbReference>
<dbReference type="STRING" id="31234.E3NEX6"/>
<feature type="region of interest" description="Disordered" evidence="1">
    <location>
        <begin position="67"/>
        <end position="121"/>
    </location>
</feature>
<dbReference type="SUPFAM" id="SSF50891">
    <property type="entry name" value="Cyclophilin-like"/>
    <property type="match status" value="1"/>
</dbReference>
<organism evidence="3">
    <name type="scientific">Caenorhabditis remanei</name>
    <name type="common">Caenorhabditis vulgaris</name>
    <dbReference type="NCBI Taxonomy" id="31234"/>
    <lineage>
        <taxon>Eukaryota</taxon>
        <taxon>Metazoa</taxon>
        <taxon>Ecdysozoa</taxon>
        <taxon>Nematoda</taxon>
        <taxon>Chromadorea</taxon>
        <taxon>Rhabditida</taxon>
        <taxon>Rhabditina</taxon>
        <taxon>Rhabditomorpha</taxon>
        <taxon>Rhabditoidea</taxon>
        <taxon>Rhabditidae</taxon>
        <taxon>Peloderinae</taxon>
        <taxon>Caenorhabditis</taxon>
    </lineage>
</organism>
<feature type="compositionally biased region" description="Polar residues" evidence="1">
    <location>
        <begin position="96"/>
        <end position="115"/>
    </location>
</feature>
<feature type="region of interest" description="Disordered" evidence="1">
    <location>
        <begin position="141"/>
        <end position="185"/>
    </location>
</feature>
<feature type="compositionally biased region" description="Basic and acidic residues" evidence="1">
    <location>
        <begin position="78"/>
        <end position="95"/>
    </location>
</feature>
<proteinExistence type="predicted"/>
<accession>E3NEX6</accession>
<protein>
    <submittedName>
        <fullName evidence="2">Uncharacterized protein</fullName>
    </submittedName>
</protein>
<dbReference type="InParanoid" id="E3NEX6"/>
<keyword evidence="3" id="KW-1185">Reference proteome</keyword>
<dbReference type="EMBL" id="DS268629">
    <property type="protein sequence ID" value="EFO95854.1"/>
    <property type="molecule type" value="Genomic_DNA"/>
</dbReference>
<name>E3NEX6_CAERE</name>